<sequence>MNISVLQGVLERSLDTLLRRRAESSTSSDNSEQRKRRLEHRNSSSDDERLVMDVPQPLLQPKKPTRPCKKKIRKKPSTDLKKKSKVKKDKPKTKKKKPESTTNDVSDAERTKTDEESKKRDDDSDEERKKRDDYNEWMRQKHSHRRFFQPPGTTDKTVIYMTKQKDKVLERNIGSSKEVISDLSRPDFQDHTYANARPTETQAMETSETETSNTNAAPVIDPNMFQHATSNAQDLQATPFTKEHTSTLEIPQTMPHSENVLYLNRVTAEPSECQPLFNSQVQVLGNNPLAQQPLITPQSSNVVVSPQLVDPSLQIPLHALDSSKANYFMIYQPPAPTADTTAPSVAIVPMTVSMPEVAPVPEKKSIFQENFRQKMVQNLALLSSGGLDEDGILQQSENLEDCSASDAAKPASPRIFDEVPEGPNVYQSWPFTFPGPPPLVPLVSNVSKVYLPVPTALAAPGLPTISRVRSLAPKATRLAPGSTSLTPASTTLTPGSTSLTQASTSLAPPSTSVVDDDDDDDCVITSPPVPKKIIIQPKKTKVKEHGAGVRYIWSELLYTEMPEHISKYLGKEHAPFSLLRLNSEARLWALPGYSLVLTDTAIACRNIRYFIINCKSLYRMVPVHFEKPDPAEGPPGRIQVCAFAKVQPAQRDDLDDMMTRNDKLYKRLTDDPPIYSRVLTALFNVMQASLLLQSGHALQVYRLGSDELVPVRVVGEQLYCEDASVAQHIVDCLNSCTFEPENRVWETYQGSAPPPI</sequence>
<dbReference type="EMBL" id="JBEUOH010000028">
    <property type="protein sequence ID" value="KAL0858966.1"/>
    <property type="molecule type" value="Genomic_DNA"/>
</dbReference>
<protein>
    <submittedName>
        <fullName evidence="2">Uncharacterized protein</fullName>
    </submittedName>
</protein>
<keyword evidence="3" id="KW-1185">Reference proteome</keyword>
<gene>
    <name evidence="2" type="ORF">ABMA27_010826</name>
</gene>
<reference evidence="2 3" key="1">
    <citation type="submission" date="2024-06" db="EMBL/GenBank/DDBJ databases">
        <title>A chromosome-level genome assembly of beet webworm, Loxostege sticticalis.</title>
        <authorList>
            <person name="Zhang Y."/>
        </authorList>
    </citation>
    <scope>NUCLEOTIDE SEQUENCE [LARGE SCALE GENOMIC DNA]</scope>
    <source>
        <strain evidence="2">AQ026</strain>
        <tissue evidence="2">Whole body</tissue>
    </source>
</reference>
<organism evidence="2 3">
    <name type="scientific">Loxostege sticticalis</name>
    <name type="common">Beet webworm moth</name>
    <dbReference type="NCBI Taxonomy" id="481309"/>
    <lineage>
        <taxon>Eukaryota</taxon>
        <taxon>Metazoa</taxon>
        <taxon>Ecdysozoa</taxon>
        <taxon>Arthropoda</taxon>
        <taxon>Hexapoda</taxon>
        <taxon>Insecta</taxon>
        <taxon>Pterygota</taxon>
        <taxon>Neoptera</taxon>
        <taxon>Endopterygota</taxon>
        <taxon>Lepidoptera</taxon>
        <taxon>Glossata</taxon>
        <taxon>Ditrysia</taxon>
        <taxon>Pyraloidea</taxon>
        <taxon>Crambidae</taxon>
        <taxon>Pyraustinae</taxon>
        <taxon>Loxostege</taxon>
    </lineage>
</organism>
<proteinExistence type="predicted"/>
<feature type="compositionally biased region" description="Basic and acidic residues" evidence="1">
    <location>
        <begin position="40"/>
        <end position="51"/>
    </location>
</feature>
<comment type="caution">
    <text evidence="2">The sequence shown here is derived from an EMBL/GenBank/DDBJ whole genome shotgun (WGS) entry which is preliminary data.</text>
</comment>
<evidence type="ECO:0000256" key="1">
    <source>
        <dbReference type="SAM" id="MobiDB-lite"/>
    </source>
</evidence>
<feature type="region of interest" description="Disordered" evidence="1">
    <location>
        <begin position="476"/>
        <end position="520"/>
    </location>
</feature>
<dbReference type="Proteomes" id="UP001549920">
    <property type="component" value="Unassembled WGS sequence"/>
</dbReference>
<accession>A0ABR3H2C4</accession>
<feature type="compositionally biased region" description="Basic residues" evidence="1">
    <location>
        <begin position="82"/>
        <end position="97"/>
    </location>
</feature>
<feature type="compositionally biased region" description="Basic and acidic residues" evidence="1">
    <location>
        <begin position="107"/>
        <end position="139"/>
    </location>
</feature>
<feature type="compositionally biased region" description="Low complexity" evidence="1">
    <location>
        <begin position="479"/>
        <end position="507"/>
    </location>
</feature>
<evidence type="ECO:0000313" key="2">
    <source>
        <dbReference type="EMBL" id="KAL0858966.1"/>
    </source>
</evidence>
<evidence type="ECO:0000313" key="3">
    <source>
        <dbReference type="Proteomes" id="UP001549920"/>
    </source>
</evidence>
<feature type="region of interest" description="Disordered" evidence="1">
    <location>
        <begin position="18"/>
        <end position="151"/>
    </location>
</feature>
<name>A0ABR3H2C4_LOXSC</name>
<feature type="compositionally biased region" description="Basic residues" evidence="1">
    <location>
        <begin position="63"/>
        <end position="75"/>
    </location>
</feature>